<dbReference type="Pfam" id="PF00239">
    <property type="entry name" value="Resolvase"/>
    <property type="match status" value="1"/>
</dbReference>
<evidence type="ECO:0000259" key="2">
    <source>
        <dbReference type="PROSITE" id="PS51736"/>
    </source>
</evidence>
<dbReference type="InterPro" id="IPR025827">
    <property type="entry name" value="Zn_ribbon_recom_dom"/>
</dbReference>
<dbReference type="Gene3D" id="3.90.1750.20">
    <property type="entry name" value="Putative Large Serine Recombinase, Chain B, Domain 2"/>
    <property type="match status" value="1"/>
</dbReference>
<evidence type="ECO:0000313" key="4">
    <source>
        <dbReference type="EMBL" id="QEK12632.1"/>
    </source>
</evidence>
<keyword evidence="1" id="KW-0175">Coiled coil</keyword>
<proteinExistence type="predicted"/>
<dbReference type="CDD" id="cd03768">
    <property type="entry name" value="SR_ResInv"/>
    <property type="match status" value="1"/>
</dbReference>
<dbReference type="GO" id="GO:0003677">
    <property type="term" value="F:DNA binding"/>
    <property type="evidence" value="ECO:0007669"/>
    <property type="project" value="InterPro"/>
</dbReference>
<dbReference type="InterPro" id="IPR006119">
    <property type="entry name" value="Resolv_N"/>
</dbReference>
<dbReference type="PROSITE" id="PS51737">
    <property type="entry name" value="RECOMBINASE_DNA_BIND"/>
    <property type="match status" value="1"/>
</dbReference>
<dbReference type="Gene3D" id="3.40.50.1390">
    <property type="entry name" value="Resolvase, N-terminal catalytic domain"/>
    <property type="match status" value="1"/>
</dbReference>
<feature type="domain" description="Recombinase" evidence="3">
    <location>
        <begin position="156"/>
        <end position="313"/>
    </location>
</feature>
<dbReference type="InterPro" id="IPR011109">
    <property type="entry name" value="DNA_bind_recombinase_dom"/>
</dbReference>
<feature type="coiled-coil region" evidence="1">
    <location>
        <begin position="404"/>
        <end position="482"/>
    </location>
</feature>
<dbReference type="SMART" id="SM00857">
    <property type="entry name" value="Resolvase"/>
    <property type="match status" value="1"/>
</dbReference>
<accession>A0A5C0SFH3</accession>
<dbReference type="InterPro" id="IPR038109">
    <property type="entry name" value="DNA_bind_recomb_sf"/>
</dbReference>
<dbReference type="KEGG" id="crs:FQB35_09995"/>
<dbReference type="PANTHER" id="PTHR30461:SF23">
    <property type="entry name" value="DNA RECOMBINASE-RELATED"/>
    <property type="match status" value="1"/>
</dbReference>
<evidence type="ECO:0000313" key="5">
    <source>
        <dbReference type="Proteomes" id="UP000324646"/>
    </source>
</evidence>
<protein>
    <submittedName>
        <fullName evidence="4">Recombinase family protein</fullName>
    </submittedName>
</protein>
<dbReference type="Pfam" id="PF07508">
    <property type="entry name" value="Recombinase"/>
    <property type="match status" value="1"/>
</dbReference>
<dbReference type="OrthoDB" id="9781670at2"/>
<gene>
    <name evidence="4" type="ORF">FQB35_09995</name>
</gene>
<dbReference type="GO" id="GO:0000150">
    <property type="term" value="F:DNA strand exchange activity"/>
    <property type="evidence" value="ECO:0007669"/>
    <property type="project" value="InterPro"/>
</dbReference>
<evidence type="ECO:0000256" key="1">
    <source>
        <dbReference type="SAM" id="Coils"/>
    </source>
</evidence>
<feature type="domain" description="Resolvase/invertase-type recombinase catalytic" evidence="2">
    <location>
        <begin position="2"/>
        <end position="148"/>
    </location>
</feature>
<name>A0A5C0SFH3_CRATE</name>
<organism evidence="4 5">
    <name type="scientific">Crassaminicella thermophila</name>
    <dbReference type="NCBI Taxonomy" id="2599308"/>
    <lineage>
        <taxon>Bacteria</taxon>
        <taxon>Bacillati</taxon>
        <taxon>Bacillota</taxon>
        <taxon>Clostridia</taxon>
        <taxon>Eubacteriales</taxon>
        <taxon>Clostridiaceae</taxon>
        <taxon>Crassaminicella</taxon>
    </lineage>
</organism>
<dbReference type="InterPro" id="IPR050639">
    <property type="entry name" value="SSR_resolvase"/>
</dbReference>
<dbReference type="InterPro" id="IPR036162">
    <property type="entry name" value="Resolvase-like_N_sf"/>
</dbReference>
<dbReference type="SUPFAM" id="SSF53041">
    <property type="entry name" value="Resolvase-like"/>
    <property type="match status" value="1"/>
</dbReference>
<dbReference type="PROSITE" id="PS51736">
    <property type="entry name" value="RECOMBINASES_3"/>
    <property type="match status" value="1"/>
</dbReference>
<dbReference type="EMBL" id="CP042243">
    <property type="protein sequence ID" value="QEK12632.1"/>
    <property type="molecule type" value="Genomic_DNA"/>
</dbReference>
<dbReference type="AlphaFoldDB" id="A0A5C0SFH3"/>
<keyword evidence="5" id="KW-1185">Reference proteome</keyword>
<reference evidence="4 5" key="1">
    <citation type="submission" date="2019-07" db="EMBL/GenBank/DDBJ databases">
        <title>Complete genome of Crassaminicella thermophila SY095.</title>
        <authorList>
            <person name="Li X."/>
        </authorList>
    </citation>
    <scope>NUCLEOTIDE SEQUENCE [LARGE SCALE GENOMIC DNA]</scope>
    <source>
        <strain evidence="4 5">SY095</strain>
    </source>
</reference>
<dbReference type="Proteomes" id="UP000324646">
    <property type="component" value="Chromosome"/>
</dbReference>
<dbReference type="PANTHER" id="PTHR30461">
    <property type="entry name" value="DNA-INVERTASE FROM LAMBDOID PROPHAGE"/>
    <property type="match status" value="1"/>
</dbReference>
<dbReference type="Pfam" id="PF13408">
    <property type="entry name" value="Zn_ribbon_recom"/>
    <property type="match status" value="1"/>
</dbReference>
<sequence>MKAAIYSRKSKFTGKGESIQNQIELCKEYANNYFNISEFIIYEDEGFSGGNTDRPEYQRMIADAKKKKFDVLICYRLDRISRNVLDFSKTIEMLQANNISFVSIREQFDTSTPMGRAMMYISSVFAQLERETIAERIKDNMQRLALTGRWLGGKKPFGFKSKQIEVINYEGEKRKLYELIPIPEEIEIVKLIYKKYIELCSFTKVESYLIQNNIKRNGKFFNQSTVSYILRNPVYCVADQLSYEYFSRQGSATPDKNEFDGKSGLIAYSKRCETTWTIRNKKDWIIGVGRHKGIISSKDWIQVQNIAEENQTKAIKNGTSRISLITPLLKCKCGETMKASSIQKNNDGSIKYYYYVCRRKERTNGSLCNIKNCNGHKADKEVVESLKKFAFNTENLQKLFFGEINSLNSRKENSEDKKKSLLNEIEKKKTMISKLVDSITGSDNSAATKYILEKINKIDNEIKELQKELQTLDNKIETDMLKKLNYEITLELFKKVADLDKLNFEEKQQLIHKLVDKIVWDGENLHLYIKNINSTNCIS</sequence>
<dbReference type="RefSeq" id="WP_148809783.1">
    <property type="nucleotide sequence ID" value="NZ_CP042243.1"/>
</dbReference>
<evidence type="ECO:0000259" key="3">
    <source>
        <dbReference type="PROSITE" id="PS51737"/>
    </source>
</evidence>